<dbReference type="GO" id="GO:0016987">
    <property type="term" value="F:sigma factor activity"/>
    <property type="evidence" value="ECO:0007669"/>
    <property type="project" value="UniProtKB-KW"/>
</dbReference>
<dbReference type="PANTHER" id="PTHR34294">
    <property type="entry name" value="TRANSCRIPTIONAL REGULATOR-RELATED"/>
    <property type="match status" value="1"/>
</dbReference>
<organism evidence="9">
    <name type="scientific">Propionibacterium freudenreichii</name>
    <dbReference type="NCBI Taxonomy" id="1744"/>
    <lineage>
        <taxon>Bacteria</taxon>
        <taxon>Bacillati</taxon>
        <taxon>Actinomycetota</taxon>
        <taxon>Actinomycetes</taxon>
        <taxon>Propionibacteriales</taxon>
        <taxon>Propionibacteriaceae</taxon>
        <taxon>Propionibacterium</taxon>
    </lineage>
</organism>
<evidence type="ECO:0000256" key="4">
    <source>
        <dbReference type="ARBA" id="ARBA00023082"/>
    </source>
</evidence>
<reference evidence="9" key="1">
    <citation type="submission" date="2016-05" db="EMBL/GenBank/DDBJ databases">
        <authorList>
            <person name="Lavstsen T."/>
            <person name="Jespersen J.S."/>
        </authorList>
    </citation>
    <scope>NUCLEOTIDE SEQUENCE</scope>
    <source>
        <strain evidence="9">PFRJS10</strain>
    </source>
</reference>
<dbReference type="GO" id="GO:0003677">
    <property type="term" value="F:DNA binding"/>
    <property type="evidence" value="ECO:0007669"/>
    <property type="project" value="UniProtKB-KW"/>
</dbReference>
<keyword evidence="3" id="KW-0805">Transcription regulation</keyword>
<dbReference type="AlphaFoldDB" id="A0A2C8AXC1"/>
<evidence type="ECO:0000256" key="5">
    <source>
        <dbReference type="ARBA" id="ARBA00023125"/>
    </source>
</evidence>
<evidence type="ECO:0000256" key="2">
    <source>
        <dbReference type="ARBA" id="ARBA00010641"/>
    </source>
</evidence>
<keyword evidence="6" id="KW-0804">Transcription</keyword>
<dbReference type="SUPFAM" id="SSF46689">
    <property type="entry name" value="Homeodomain-like"/>
    <property type="match status" value="1"/>
</dbReference>
<dbReference type="InterPro" id="IPR051054">
    <property type="entry name" value="SorC_transcr_regulators"/>
</dbReference>
<dbReference type="GO" id="GO:0030246">
    <property type="term" value="F:carbohydrate binding"/>
    <property type="evidence" value="ECO:0007669"/>
    <property type="project" value="InterPro"/>
</dbReference>
<evidence type="ECO:0000313" key="9">
    <source>
        <dbReference type="EMBL" id="SBN38571.1"/>
    </source>
</evidence>
<dbReference type="InterPro" id="IPR037171">
    <property type="entry name" value="NagB/RpiA_transferase-like"/>
</dbReference>
<dbReference type="SUPFAM" id="SSF100950">
    <property type="entry name" value="NagB/RpiA/CoA transferase-like"/>
    <property type="match status" value="1"/>
</dbReference>
<evidence type="ECO:0000259" key="7">
    <source>
        <dbReference type="Pfam" id="PF04198"/>
    </source>
</evidence>
<evidence type="ECO:0000259" key="8">
    <source>
        <dbReference type="Pfam" id="PF08281"/>
    </source>
</evidence>
<dbReference type="Gene3D" id="3.40.50.1360">
    <property type="match status" value="1"/>
</dbReference>
<dbReference type="Pfam" id="PF04198">
    <property type="entry name" value="Sugar-bind"/>
    <property type="match status" value="1"/>
</dbReference>
<keyword evidence="4" id="KW-0731">Sigma factor</keyword>
<dbReference type="InterPro" id="IPR007324">
    <property type="entry name" value="Sugar-bd_dom_put"/>
</dbReference>
<protein>
    <submittedName>
        <fullName evidence="9">Sugar-binding family transcriptional regulator</fullName>
    </submittedName>
</protein>
<accession>A0A2C8AXC1</accession>
<dbReference type="Gene3D" id="1.10.10.60">
    <property type="entry name" value="Homeodomain-like"/>
    <property type="match status" value="1"/>
</dbReference>
<comment type="similarity">
    <text evidence="1">Belongs to the SorC transcriptional regulatory family.</text>
</comment>
<gene>
    <name evidence="9" type="ORF">PFR_JS10_928</name>
</gene>
<feature type="domain" description="Sugar-binding" evidence="7">
    <location>
        <begin position="66"/>
        <end position="316"/>
    </location>
</feature>
<comment type="similarity">
    <text evidence="2">Belongs to the sigma-70 factor family. ECF subfamily.</text>
</comment>
<name>A0A2C8AXC1_9ACTN</name>
<proteinExistence type="inferred from homology"/>
<evidence type="ECO:0000256" key="6">
    <source>
        <dbReference type="ARBA" id="ARBA00023163"/>
    </source>
</evidence>
<dbReference type="InterPro" id="IPR013249">
    <property type="entry name" value="RNA_pol_sigma70_r4_t2"/>
</dbReference>
<evidence type="ECO:0000256" key="3">
    <source>
        <dbReference type="ARBA" id="ARBA00023015"/>
    </source>
</evidence>
<dbReference type="Pfam" id="PF08281">
    <property type="entry name" value="Sigma70_r4_2"/>
    <property type="match status" value="1"/>
</dbReference>
<keyword evidence="5" id="KW-0238">DNA-binding</keyword>
<sequence>MKVGTMAEREDDLYRTALLYYVQGESMDAIAHQLGVSRSTVSRHIKLARDTGVVRITLTHPRGAHSALEDMLQRRFGVNAHVVTMKDAVSDVGRLDRVARVAASVLGEAVQDGTMLGIAWGTTIAAVTAHLQSKPVNGVTLVQLNGAANDRTTGIDYVSNIMSRFAQAYDAESLLFPVPAFFDYAETREALWRERSIARVREMQLQCGLAVFGVGSVAGGLPSHVYSSGYLDDEARAELSRDHVVGDVCTVLLRQDGSWADIALNTRASGPTPLQLRRIPRRLGVVAGVGKARALVAALRAQVMTDLVVDEKTARVALDLSQ</sequence>
<dbReference type="PANTHER" id="PTHR34294:SF1">
    <property type="entry name" value="TRANSCRIPTIONAL REGULATOR LSRR"/>
    <property type="match status" value="1"/>
</dbReference>
<dbReference type="InterPro" id="IPR009057">
    <property type="entry name" value="Homeodomain-like_sf"/>
</dbReference>
<feature type="domain" description="RNA polymerase sigma factor 70 region 4 type 2" evidence="8">
    <location>
        <begin position="14"/>
        <end position="49"/>
    </location>
</feature>
<dbReference type="GO" id="GO:0006352">
    <property type="term" value="P:DNA-templated transcription initiation"/>
    <property type="evidence" value="ECO:0007669"/>
    <property type="project" value="InterPro"/>
</dbReference>
<evidence type="ECO:0000256" key="1">
    <source>
        <dbReference type="ARBA" id="ARBA00010466"/>
    </source>
</evidence>
<dbReference type="EMBL" id="LT576035">
    <property type="protein sequence ID" value="SBN38571.1"/>
    <property type="molecule type" value="Genomic_DNA"/>
</dbReference>